<reference evidence="2" key="1">
    <citation type="submission" date="2023-10" db="EMBL/GenBank/DDBJ databases">
        <title>Genome assemblies of two species of porcelain crab, Petrolisthes cinctipes and Petrolisthes manimaculis (Anomura: Porcellanidae).</title>
        <authorList>
            <person name="Angst P."/>
        </authorList>
    </citation>
    <scope>NUCLEOTIDE SEQUENCE</scope>
    <source>
        <strain evidence="2">PB745_01</strain>
        <tissue evidence="2">Gill</tissue>
    </source>
</reference>
<keyword evidence="3" id="KW-1185">Reference proteome</keyword>
<dbReference type="AlphaFoldDB" id="A0AAE1KG77"/>
<sequence length="323" mass="36109">MTGMKVVMSVVMMGVMTCLVSSAPTSEYSEVIDGHNTTIALAAAHQIQGTVAETVPGLLAAIIETLSQGEFDYWGEVESDVITVVGDYINTHNMDQVRVYQEDLVTLMERYLAAPEESDTYPDKNEQASALSTSIITHRYLTEAALYPESMILHFQDISSIHALVLQDAAETYSYPDLPPSRWWVDLSQELDHYIAYGQHISNSLRTNRISLLTCHIETQGGYDTYTAIDGVTGEQSECVQLEESGSCDQHCPLFYQHKIHEIDLFLAYKVTDVLDSWQILKELADHYAPEASSNALYRYIVINNLNPNKQQVWLSSSLGGPR</sequence>
<accession>A0AAE1KG77</accession>
<name>A0AAE1KG77_PETCI</name>
<evidence type="ECO:0000256" key="1">
    <source>
        <dbReference type="SAM" id="SignalP"/>
    </source>
</evidence>
<keyword evidence="1" id="KW-0732">Signal</keyword>
<comment type="caution">
    <text evidence="2">The sequence shown here is derived from an EMBL/GenBank/DDBJ whole genome shotgun (WGS) entry which is preliminary data.</text>
</comment>
<dbReference type="EMBL" id="JAWQEG010002416">
    <property type="protein sequence ID" value="KAK3872107.1"/>
    <property type="molecule type" value="Genomic_DNA"/>
</dbReference>
<dbReference type="Proteomes" id="UP001286313">
    <property type="component" value="Unassembled WGS sequence"/>
</dbReference>
<feature type="signal peptide" evidence="1">
    <location>
        <begin position="1"/>
        <end position="22"/>
    </location>
</feature>
<gene>
    <name evidence="2" type="ORF">Pcinc_022789</name>
</gene>
<protein>
    <submittedName>
        <fullName evidence="2">Uncharacterized protein</fullName>
    </submittedName>
</protein>
<proteinExistence type="predicted"/>
<feature type="chain" id="PRO_5042132489" evidence="1">
    <location>
        <begin position="23"/>
        <end position="323"/>
    </location>
</feature>
<organism evidence="2 3">
    <name type="scientific">Petrolisthes cinctipes</name>
    <name type="common">Flat porcelain crab</name>
    <dbReference type="NCBI Taxonomy" id="88211"/>
    <lineage>
        <taxon>Eukaryota</taxon>
        <taxon>Metazoa</taxon>
        <taxon>Ecdysozoa</taxon>
        <taxon>Arthropoda</taxon>
        <taxon>Crustacea</taxon>
        <taxon>Multicrustacea</taxon>
        <taxon>Malacostraca</taxon>
        <taxon>Eumalacostraca</taxon>
        <taxon>Eucarida</taxon>
        <taxon>Decapoda</taxon>
        <taxon>Pleocyemata</taxon>
        <taxon>Anomura</taxon>
        <taxon>Galatheoidea</taxon>
        <taxon>Porcellanidae</taxon>
        <taxon>Petrolisthes</taxon>
    </lineage>
</organism>
<evidence type="ECO:0000313" key="3">
    <source>
        <dbReference type="Proteomes" id="UP001286313"/>
    </source>
</evidence>
<evidence type="ECO:0000313" key="2">
    <source>
        <dbReference type="EMBL" id="KAK3872107.1"/>
    </source>
</evidence>